<organism evidence="14 15">
    <name type="scientific">Streptacidiphilus jiangxiensis</name>
    <dbReference type="NCBI Taxonomy" id="235985"/>
    <lineage>
        <taxon>Bacteria</taxon>
        <taxon>Bacillati</taxon>
        <taxon>Actinomycetota</taxon>
        <taxon>Actinomycetes</taxon>
        <taxon>Kitasatosporales</taxon>
        <taxon>Streptomycetaceae</taxon>
        <taxon>Streptacidiphilus</taxon>
    </lineage>
</organism>
<dbReference type="Gene3D" id="3.20.20.70">
    <property type="entry name" value="Aldolase class I"/>
    <property type="match status" value="1"/>
</dbReference>
<gene>
    <name evidence="14" type="ORF">SAMN05414137_117152</name>
</gene>
<dbReference type="Gene3D" id="2.80.10.50">
    <property type="match status" value="2"/>
</dbReference>
<dbReference type="AlphaFoldDB" id="A0A1H7V8N6"/>
<evidence type="ECO:0000256" key="1">
    <source>
        <dbReference type="ARBA" id="ARBA00003969"/>
    </source>
</evidence>
<dbReference type="Pfam" id="PF00652">
    <property type="entry name" value="Ricin_B_lectin"/>
    <property type="match status" value="1"/>
</dbReference>
<dbReference type="InterPro" id="IPR035992">
    <property type="entry name" value="Ricin_B-like_lectins"/>
</dbReference>
<dbReference type="Pfam" id="PF16499">
    <property type="entry name" value="Melibiase_2"/>
    <property type="match status" value="1"/>
</dbReference>
<keyword evidence="9" id="KW-0325">Glycoprotein</keyword>
<proteinExistence type="inferred from homology"/>
<evidence type="ECO:0000259" key="13">
    <source>
        <dbReference type="SMART" id="SM00458"/>
    </source>
</evidence>
<evidence type="ECO:0000256" key="7">
    <source>
        <dbReference type="ARBA" id="ARBA00022801"/>
    </source>
</evidence>
<dbReference type="CDD" id="cd14792">
    <property type="entry name" value="GH27"/>
    <property type="match status" value="1"/>
</dbReference>
<dbReference type="SUPFAM" id="SSF50370">
    <property type="entry name" value="Ricin B-like lectins"/>
    <property type="match status" value="1"/>
</dbReference>
<dbReference type="PROSITE" id="PS50231">
    <property type="entry name" value="RICIN_B_LECTIN"/>
    <property type="match status" value="1"/>
</dbReference>
<evidence type="ECO:0000256" key="6">
    <source>
        <dbReference type="ARBA" id="ARBA00022734"/>
    </source>
</evidence>
<name>A0A1H7V8N6_STRJI</name>
<evidence type="ECO:0000313" key="14">
    <source>
        <dbReference type="EMBL" id="SEM05369.1"/>
    </source>
</evidence>
<comment type="similarity">
    <text evidence="3 11">Belongs to the glycosyl hydrolase 27 family.</text>
</comment>
<keyword evidence="8 11" id="KW-1015">Disulfide bond</keyword>
<sequence length="552" mass="57300">MRGLVAAASAVAALTAGLAAAPQASASPTATSGTALALTPPMGWNDWAHFQCGYTESTILANARALVSTGLAAKGYNTVTTDDCWMQSSRDANGNLQADPSRFPDGMAYVGQQLHALGLKFGIYEDAGTSTCGGYAGSWGHWQQDANLFASWGVDYLKLDGCNVPSVSGQTSVQTYQSAYQQMSQALRATGRPIVFSESAPAYFEGTADWDTVLGWVGQYGQLWREGYDVATYDSSKPNTSRWSSVLTNYGYNNPIHRYESPGNWNDPDFLIAGDGGLTADESRSQLSLWAEMGAPMILSDDVTQLSAASVADLGNSAVIAVDQDTLGHPGYVVSQNGTLDVLTRPLAGGDRAVAILNRSGSTVSASTTTSAVGFTGGSGCTFGVKDLWSGATSTTTGSLTASIPAHGTAMLRITPSAGCGGTVQQGQVTGIGGKCLDDSGSGTADGNPIIVYGCYGTANQQWTLPGDGTVRTLGKCLDVPGSATTAGTYVDLRTCDGSAGQQWAYQQSGNLVNPNSGDCLDVYGGGSANGTRLDIWPCGYNQDNQTWSLPQ</sequence>
<dbReference type="SMART" id="SM00458">
    <property type="entry name" value="RICIN"/>
    <property type="match status" value="1"/>
</dbReference>
<keyword evidence="10 11" id="KW-0326">Glycosidase</keyword>
<evidence type="ECO:0000313" key="15">
    <source>
        <dbReference type="Proteomes" id="UP000183015"/>
    </source>
</evidence>
<dbReference type="PANTHER" id="PTHR11452">
    <property type="entry name" value="ALPHA-GALACTOSIDASE/ALPHA-N-ACETYLGALACTOSAMINIDASE"/>
    <property type="match status" value="1"/>
</dbReference>
<dbReference type="GO" id="GO:0005576">
    <property type="term" value="C:extracellular region"/>
    <property type="evidence" value="ECO:0007669"/>
    <property type="project" value="UniProtKB-SubCell"/>
</dbReference>
<dbReference type="SUPFAM" id="SSF51011">
    <property type="entry name" value="Glycosyl hydrolase domain"/>
    <property type="match status" value="1"/>
</dbReference>
<dbReference type="CDD" id="cd23451">
    <property type="entry name" value="beta-trefoil_Ricin_laminarinase"/>
    <property type="match status" value="1"/>
</dbReference>
<dbReference type="EC" id="3.2.1.22" evidence="11"/>
<dbReference type="InterPro" id="IPR000772">
    <property type="entry name" value="Ricin_B_lectin"/>
</dbReference>
<evidence type="ECO:0000256" key="12">
    <source>
        <dbReference type="SAM" id="SignalP"/>
    </source>
</evidence>
<evidence type="ECO:0000256" key="3">
    <source>
        <dbReference type="ARBA" id="ARBA00009743"/>
    </source>
</evidence>
<dbReference type="STRING" id="235985.SAMN05414137_117152"/>
<evidence type="ECO:0000256" key="2">
    <source>
        <dbReference type="ARBA" id="ARBA00004613"/>
    </source>
</evidence>
<keyword evidence="7 11" id="KW-0378">Hydrolase</keyword>
<dbReference type="Gene3D" id="2.60.40.1180">
    <property type="entry name" value="Golgi alpha-mannosidase II"/>
    <property type="match status" value="1"/>
</dbReference>
<dbReference type="SUPFAM" id="SSF51445">
    <property type="entry name" value="(Trans)glycosidases"/>
    <property type="match status" value="1"/>
</dbReference>
<comment type="catalytic activity">
    <reaction evidence="11">
        <text>Hydrolysis of terminal, non-reducing alpha-D-galactose residues in alpha-D-galactosides, including galactose oligosaccharides, galactomannans and galactolipids.</text>
        <dbReference type="EC" id="3.2.1.22"/>
    </reaction>
</comment>
<dbReference type="InterPro" id="IPR041233">
    <property type="entry name" value="Melibiase_C"/>
</dbReference>
<dbReference type="InterPro" id="IPR013780">
    <property type="entry name" value="Glyco_hydro_b"/>
</dbReference>
<keyword evidence="15" id="KW-1185">Reference proteome</keyword>
<reference evidence="15" key="1">
    <citation type="submission" date="2016-10" db="EMBL/GenBank/DDBJ databases">
        <authorList>
            <person name="Varghese N."/>
        </authorList>
    </citation>
    <scope>NUCLEOTIDE SEQUENCE [LARGE SCALE GENOMIC DNA]</scope>
    <source>
        <strain evidence="15">DSM 45096 / BCRC 16803 / CGMCC 4.1857 / CIP 109030 / JCM 12277 / KCTC 19219 / NBRC 100920 / 33214</strain>
    </source>
</reference>
<evidence type="ECO:0000256" key="11">
    <source>
        <dbReference type="RuleBase" id="RU361168"/>
    </source>
</evidence>
<dbReference type="PRINTS" id="PR00740">
    <property type="entry name" value="GLHYDRLASE27"/>
</dbReference>
<dbReference type="GO" id="GO:0004557">
    <property type="term" value="F:alpha-galactosidase activity"/>
    <property type="evidence" value="ECO:0007669"/>
    <property type="project" value="UniProtKB-EC"/>
</dbReference>
<evidence type="ECO:0000256" key="4">
    <source>
        <dbReference type="ARBA" id="ARBA00022525"/>
    </source>
</evidence>
<dbReference type="GO" id="GO:0030246">
    <property type="term" value="F:carbohydrate binding"/>
    <property type="evidence" value="ECO:0007669"/>
    <property type="project" value="UniProtKB-KW"/>
</dbReference>
<evidence type="ECO:0000256" key="10">
    <source>
        <dbReference type="ARBA" id="ARBA00023295"/>
    </source>
</evidence>
<comment type="function">
    <text evidence="1">Hydrolyzes a variety of simple alpha-D-galactoside as well as more complex molecules such as oligosaccharides and polysaccharides.</text>
</comment>
<comment type="subcellular location">
    <subcellularLocation>
        <location evidence="2">Secreted</location>
    </subcellularLocation>
</comment>
<dbReference type="Proteomes" id="UP000183015">
    <property type="component" value="Unassembled WGS sequence"/>
</dbReference>
<dbReference type="InterPro" id="IPR013785">
    <property type="entry name" value="Aldolase_TIM"/>
</dbReference>
<dbReference type="InterPro" id="IPR017853">
    <property type="entry name" value="GH"/>
</dbReference>
<dbReference type="PANTHER" id="PTHR11452:SF91">
    <property type="entry name" value="ALPHA-GALACTOSIDASE A-RELATED"/>
    <property type="match status" value="1"/>
</dbReference>
<dbReference type="Pfam" id="PF17801">
    <property type="entry name" value="Melibiase_C"/>
    <property type="match status" value="1"/>
</dbReference>
<evidence type="ECO:0000256" key="9">
    <source>
        <dbReference type="ARBA" id="ARBA00023180"/>
    </source>
</evidence>
<dbReference type="FunFam" id="3.20.20.70:FF:000177">
    <property type="entry name" value="Alpha-galactosidase"/>
    <property type="match status" value="1"/>
</dbReference>
<keyword evidence="6" id="KW-0430">Lectin</keyword>
<feature type="signal peptide" evidence="12">
    <location>
        <begin position="1"/>
        <end position="26"/>
    </location>
</feature>
<feature type="domain" description="Ricin B lectin" evidence="13">
    <location>
        <begin position="426"/>
        <end position="551"/>
    </location>
</feature>
<keyword evidence="5 12" id="KW-0732">Signal</keyword>
<feature type="chain" id="PRO_5010213000" description="Alpha-galactosidase" evidence="12">
    <location>
        <begin position="27"/>
        <end position="552"/>
    </location>
</feature>
<keyword evidence="4" id="KW-0964">Secreted</keyword>
<protein>
    <recommendedName>
        <fullName evidence="11">Alpha-galactosidase</fullName>
        <ecNumber evidence="11">3.2.1.22</ecNumber>
    </recommendedName>
    <alternativeName>
        <fullName evidence="11">Melibiase</fullName>
    </alternativeName>
</protein>
<dbReference type="EMBL" id="FOAZ01000017">
    <property type="protein sequence ID" value="SEM05369.1"/>
    <property type="molecule type" value="Genomic_DNA"/>
</dbReference>
<dbReference type="eggNOG" id="COG3345">
    <property type="taxonomic scope" value="Bacteria"/>
</dbReference>
<dbReference type="GO" id="GO:0005975">
    <property type="term" value="P:carbohydrate metabolic process"/>
    <property type="evidence" value="ECO:0007669"/>
    <property type="project" value="InterPro"/>
</dbReference>
<evidence type="ECO:0000256" key="5">
    <source>
        <dbReference type="ARBA" id="ARBA00022729"/>
    </source>
</evidence>
<dbReference type="InterPro" id="IPR002241">
    <property type="entry name" value="Glyco_hydro_27"/>
</dbReference>
<evidence type="ECO:0000256" key="8">
    <source>
        <dbReference type="ARBA" id="ARBA00023157"/>
    </source>
</evidence>
<accession>A0A1H7V8N6</accession>